<dbReference type="InterPro" id="IPR000847">
    <property type="entry name" value="LysR_HTH_N"/>
</dbReference>
<dbReference type="AlphaFoldDB" id="A0A6H2HB07"/>
<dbReference type="Proteomes" id="UP000502041">
    <property type="component" value="Chromosome"/>
</dbReference>
<name>A0A6H2HB07_9BURK</name>
<evidence type="ECO:0000259" key="1">
    <source>
        <dbReference type="PROSITE" id="PS50931"/>
    </source>
</evidence>
<dbReference type="InterPro" id="IPR036388">
    <property type="entry name" value="WH-like_DNA-bd_sf"/>
</dbReference>
<evidence type="ECO:0000313" key="3">
    <source>
        <dbReference type="Proteomes" id="UP000502041"/>
    </source>
</evidence>
<dbReference type="SUPFAM" id="SSF46785">
    <property type="entry name" value="Winged helix' DNA-binding domain"/>
    <property type="match status" value="1"/>
</dbReference>
<organism evidence="2 3">
    <name type="scientific">Polaromonas vacuolata</name>
    <dbReference type="NCBI Taxonomy" id="37448"/>
    <lineage>
        <taxon>Bacteria</taxon>
        <taxon>Pseudomonadati</taxon>
        <taxon>Pseudomonadota</taxon>
        <taxon>Betaproteobacteria</taxon>
        <taxon>Burkholderiales</taxon>
        <taxon>Comamonadaceae</taxon>
        <taxon>Polaromonas</taxon>
    </lineage>
</organism>
<dbReference type="Pfam" id="PF00126">
    <property type="entry name" value="HTH_1"/>
    <property type="match status" value="1"/>
</dbReference>
<dbReference type="PROSITE" id="PS50931">
    <property type="entry name" value="HTH_LYSR"/>
    <property type="match status" value="1"/>
</dbReference>
<dbReference type="InterPro" id="IPR036390">
    <property type="entry name" value="WH_DNA-bd_sf"/>
</dbReference>
<proteinExistence type="predicted"/>
<dbReference type="RefSeq" id="WP_272953612.1">
    <property type="nucleotide sequence ID" value="NZ_CP051461.1"/>
</dbReference>
<dbReference type="GO" id="GO:0003700">
    <property type="term" value="F:DNA-binding transcription factor activity"/>
    <property type="evidence" value="ECO:0007669"/>
    <property type="project" value="InterPro"/>
</dbReference>
<sequence>MQLKWFEDFVALAATRSFSRAAELRNVTPPALMRCLARCASLIAPGTTEDKRSPLKLEDSGSTVSKLDVDMPKFLSEESLKYKRIVDFAKITE</sequence>
<dbReference type="KEGG" id="pvac:HC248_02258"/>
<accession>A0A6H2HB07</accession>
<gene>
    <name evidence="2" type="primary">yjiE_2</name>
    <name evidence="2" type="ORF">HC248_02258</name>
</gene>
<protein>
    <submittedName>
        <fullName evidence="2">HTH-type transcriptional regulator YjiE</fullName>
    </submittedName>
</protein>
<reference evidence="2 3" key="1">
    <citation type="submission" date="2020-04" db="EMBL/GenBank/DDBJ databases">
        <title>Complete genome of a Psychrophilic, Marine, Gas Vacuolate Bacterium Polaromonas vacuolata KCTC 22033T.</title>
        <authorList>
            <person name="Hwang K."/>
            <person name="Kim K.M."/>
        </authorList>
    </citation>
    <scope>NUCLEOTIDE SEQUENCE [LARGE SCALE GENOMIC DNA]</scope>
    <source>
        <strain evidence="2 3">KCTC 22033</strain>
    </source>
</reference>
<keyword evidence="3" id="KW-1185">Reference proteome</keyword>
<feature type="domain" description="HTH lysR-type" evidence="1">
    <location>
        <begin position="1"/>
        <end position="32"/>
    </location>
</feature>
<evidence type="ECO:0000313" key="2">
    <source>
        <dbReference type="EMBL" id="QJC56947.1"/>
    </source>
</evidence>
<dbReference type="EMBL" id="CP051461">
    <property type="protein sequence ID" value="QJC56947.1"/>
    <property type="molecule type" value="Genomic_DNA"/>
</dbReference>
<dbReference type="Gene3D" id="1.10.10.10">
    <property type="entry name" value="Winged helix-like DNA-binding domain superfamily/Winged helix DNA-binding domain"/>
    <property type="match status" value="1"/>
</dbReference>